<feature type="region of interest" description="Disordered" evidence="1">
    <location>
        <begin position="1"/>
        <end position="36"/>
    </location>
</feature>
<evidence type="ECO:0000313" key="3">
    <source>
        <dbReference type="Proteomes" id="UP000003963"/>
    </source>
</evidence>
<organism evidence="2 3">
    <name type="scientific">Streptomyces himastatinicus ATCC 53653</name>
    <dbReference type="NCBI Taxonomy" id="457427"/>
    <lineage>
        <taxon>Bacteria</taxon>
        <taxon>Bacillati</taxon>
        <taxon>Actinomycetota</taxon>
        <taxon>Actinomycetes</taxon>
        <taxon>Kitasatosporales</taxon>
        <taxon>Streptomycetaceae</taxon>
        <taxon>Streptomyces</taxon>
        <taxon>Streptomyces violaceusniger group</taxon>
    </lineage>
</organism>
<name>D9WIT0_9ACTN</name>
<dbReference type="InterPro" id="IPR029056">
    <property type="entry name" value="Ribokinase-like"/>
</dbReference>
<dbReference type="Proteomes" id="UP000003963">
    <property type="component" value="Unassembled WGS sequence"/>
</dbReference>
<dbReference type="EMBL" id="GG657754">
    <property type="protein sequence ID" value="EFL27583.1"/>
    <property type="molecule type" value="Genomic_DNA"/>
</dbReference>
<protein>
    <submittedName>
        <fullName evidence="2">Uncharacterized protein</fullName>
    </submittedName>
</protein>
<keyword evidence="3" id="KW-1185">Reference proteome</keyword>
<dbReference type="SUPFAM" id="SSF53613">
    <property type="entry name" value="Ribokinase-like"/>
    <property type="match status" value="1"/>
</dbReference>
<reference evidence="2 3" key="1">
    <citation type="submission" date="2009-02" db="EMBL/GenBank/DDBJ databases">
        <title>Annotation of Streptomyces hygroscopicus strain ATCC 53653.</title>
        <authorList>
            <consortium name="The Broad Institute Genome Sequencing Platform"/>
            <consortium name="Broad Institute Microbial Sequencing Center"/>
            <person name="Fischbach M."/>
            <person name="Godfrey P."/>
            <person name="Ward D."/>
            <person name="Young S."/>
            <person name="Zeng Q."/>
            <person name="Koehrsen M."/>
            <person name="Alvarado L."/>
            <person name="Berlin A.M."/>
            <person name="Bochicchio J."/>
            <person name="Borenstein D."/>
            <person name="Chapman S.B."/>
            <person name="Chen Z."/>
            <person name="Engels R."/>
            <person name="Freedman E."/>
            <person name="Gellesch M."/>
            <person name="Goldberg J."/>
            <person name="Griggs A."/>
            <person name="Gujja S."/>
            <person name="Heilman E.R."/>
            <person name="Heiman D.I."/>
            <person name="Hepburn T.A."/>
            <person name="Howarth C."/>
            <person name="Jen D."/>
            <person name="Larson L."/>
            <person name="Lewis B."/>
            <person name="Mehta T."/>
            <person name="Park D."/>
            <person name="Pearson M."/>
            <person name="Richards J."/>
            <person name="Roberts A."/>
            <person name="Saif S."/>
            <person name="Shea T.D."/>
            <person name="Shenoy N."/>
            <person name="Sisk P."/>
            <person name="Stolte C."/>
            <person name="Sykes S.N."/>
            <person name="Thomson T."/>
            <person name="Walk T."/>
            <person name="White J."/>
            <person name="Yandava C."/>
            <person name="Straight P."/>
            <person name="Clardy J."/>
            <person name="Hung D."/>
            <person name="Kolter R."/>
            <person name="Mekalanos J."/>
            <person name="Walker S."/>
            <person name="Walsh C.T."/>
            <person name="Wieland-Brown L.C."/>
            <person name="Haas B."/>
            <person name="Nusbaum C."/>
            <person name="Birren B."/>
        </authorList>
    </citation>
    <scope>NUCLEOTIDE SEQUENCE [LARGE SCALE GENOMIC DNA]</scope>
    <source>
        <strain evidence="2 3">ATCC 53653</strain>
    </source>
</reference>
<dbReference type="Gene3D" id="3.40.1190.20">
    <property type="match status" value="1"/>
</dbReference>
<accession>D9WIT0</accession>
<gene>
    <name evidence="2" type="ORF">SSOG_07297</name>
</gene>
<feature type="compositionally biased region" description="Low complexity" evidence="1">
    <location>
        <begin position="8"/>
        <end position="17"/>
    </location>
</feature>
<feature type="compositionally biased region" description="Basic and acidic residues" evidence="1">
    <location>
        <begin position="27"/>
        <end position="36"/>
    </location>
</feature>
<dbReference type="AlphaFoldDB" id="D9WIT0"/>
<dbReference type="STRING" id="457427.SSOG_07297"/>
<feature type="compositionally biased region" description="Polar residues" evidence="1">
    <location>
        <begin position="80"/>
        <end position="89"/>
    </location>
</feature>
<dbReference type="HOGENOM" id="CLU_2156944_0_0_11"/>
<proteinExistence type="predicted"/>
<feature type="region of interest" description="Disordered" evidence="1">
    <location>
        <begin position="80"/>
        <end position="111"/>
    </location>
</feature>
<evidence type="ECO:0000313" key="2">
    <source>
        <dbReference type="EMBL" id="EFL27583.1"/>
    </source>
</evidence>
<sequence length="111" mass="11871">MPPQAAISVRSVPARPRSAPRSRGKHRDVPGHSDRELGALVLRTLRAEGVDTDYAVTDDTGRPTGLLLTEPRMGTLTRVSYSRSGSAGSAVTPADVLPTPRVFGHEHGRHV</sequence>
<evidence type="ECO:0000256" key="1">
    <source>
        <dbReference type="SAM" id="MobiDB-lite"/>
    </source>
</evidence>